<dbReference type="SUPFAM" id="SSF81665">
    <property type="entry name" value="Calcium ATPase, transmembrane domain M"/>
    <property type="match status" value="1"/>
</dbReference>
<comment type="similarity">
    <text evidence="2">Belongs to the cation transport ATPase (P-type) (TC 3.A.3) family. Type IIA subfamily.</text>
</comment>
<feature type="transmembrane region" description="Helical" evidence="11">
    <location>
        <begin position="260"/>
        <end position="279"/>
    </location>
</feature>
<dbReference type="InterPro" id="IPR004014">
    <property type="entry name" value="ATPase_P-typ_cation-transptr_N"/>
</dbReference>
<keyword evidence="9 11" id="KW-0472">Membrane</keyword>
<evidence type="ECO:0000256" key="9">
    <source>
        <dbReference type="ARBA" id="ARBA00023136"/>
    </source>
</evidence>
<dbReference type="RefSeq" id="WP_073822955.1">
    <property type="nucleotide sequence ID" value="NZ_MQVS01000002.1"/>
</dbReference>
<keyword evidence="14" id="KW-1185">Reference proteome</keyword>
<accession>A0A1Q5PXK8</accession>
<evidence type="ECO:0000256" key="6">
    <source>
        <dbReference type="ARBA" id="ARBA00022840"/>
    </source>
</evidence>
<dbReference type="PROSITE" id="PS00154">
    <property type="entry name" value="ATPASE_E1_E2"/>
    <property type="match status" value="1"/>
</dbReference>
<evidence type="ECO:0000313" key="13">
    <source>
        <dbReference type="EMBL" id="OKL52348.1"/>
    </source>
</evidence>
<keyword evidence="3" id="KW-1003">Cell membrane</keyword>
<dbReference type="InterPro" id="IPR044492">
    <property type="entry name" value="P_typ_ATPase_HD_dom"/>
</dbReference>
<gene>
    <name evidence="13" type="ORF">BSZ40_02375</name>
</gene>
<dbReference type="InterPro" id="IPR023214">
    <property type="entry name" value="HAD_sf"/>
</dbReference>
<comment type="subcellular location">
    <subcellularLocation>
        <location evidence="1">Cell membrane</location>
        <topology evidence="1">Multi-pass membrane protein</topology>
    </subcellularLocation>
</comment>
<evidence type="ECO:0000256" key="1">
    <source>
        <dbReference type="ARBA" id="ARBA00004651"/>
    </source>
</evidence>
<dbReference type="Pfam" id="PF00689">
    <property type="entry name" value="Cation_ATPase_C"/>
    <property type="match status" value="1"/>
</dbReference>
<dbReference type="Pfam" id="PF13246">
    <property type="entry name" value="Cation_ATPase"/>
    <property type="match status" value="1"/>
</dbReference>
<dbReference type="Pfam" id="PF00690">
    <property type="entry name" value="Cation_ATPase_N"/>
    <property type="match status" value="1"/>
</dbReference>
<dbReference type="GO" id="GO:0005886">
    <property type="term" value="C:plasma membrane"/>
    <property type="evidence" value="ECO:0007669"/>
    <property type="project" value="UniProtKB-SubCell"/>
</dbReference>
<dbReference type="Gene3D" id="1.20.1110.10">
    <property type="entry name" value="Calcium-transporting ATPase, transmembrane domain"/>
    <property type="match status" value="1"/>
</dbReference>
<dbReference type="GO" id="GO:0030007">
    <property type="term" value="P:intracellular potassium ion homeostasis"/>
    <property type="evidence" value="ECO:0007669"/>
    <property type="project" value="TreeGrafter"/>
</dbReference>
<evidence type="ECO:0000256" key="5">
    <source>
        <dbReference type="ARBA" id="ARBA00022741"/>
    </source>
</evidence>
<dbReference type="GO" id="GO:0036376">
    <property type="term" value="P:sodium ion export across plasma membrane"/>
    <property type="evidence" value="ECO:0007669"/>
    <property type="project" value="TreeGrafter"/>
</dbReference>
<evidence type="ECO:0000256" key="2">
    <source>
        <dbReference type="ARBA" id="ARBA00005675"/>
    </source>
</evidence>
<dbReference type="InterPro" id="IPR006068">
    <property type="entry name" value="ATPase_P-typ_cation-transptr_C"/>
</dbReference>
<dbReference type="AlphaFoldDB" id="A0A1Q5PXK8"/>
<dbReference type="GO" id="GO:0006883">
    <property type="term" value="P:intracellular sodium ion homeostasis"/>
    <property type="evidence" value="ECO:0007669"/>
    <property type="project" value="TreeGrafter"/>
</dbReference>
<reference evidence="14" key="1">
    <citation type="submission" date="2016-12" db="EMBL/GenBank/DDBJ databases">
        <authorList>
            <person name="Meng X."/>
        </authorList>
    </citation>
    <scope>NUCLEOTIDE SEQUENCE [LARGE SCALE GENOMIC DNA]</scope>
    <source>
        <strain evidence="14">DSM 20732</strain>
    </source>
</reference>
<dbReference type="InterPro" id="IPR008250">
    <property type="entry name" value="ATPase_P-typ_transduc_dom_A_sf"/>
</dbReference>
<dbReference type="InterPro" id="IPR023298">
    <property type="entry name" value="ATPase_P-typ_TM_dom_sf"/>
</dbReference>
<comment type="caution">
    <text evidence="13">The sequence shown here is derived from an EMBL/GenBank/DDBJ whole genome shotgun (WGS) entry which is preliminary data.</text>
</comment>
<dbReference type="GO" id="GO:1990573">
    <property type="term" value="P:potassium ion import across plasma membrane"/>
    <property type="evidence" value="ECO:0007669"/>
    <property type="project" value="TreeGrafter"/>
</dbReference>
<keyword evidence="6" id="KW-0067">ATP-binding</keyword>
<dbReference type="PANTHER" id="PTHR43294:SF21">
    <property type="entry name" value="CATION TRANSPORTING ATPASE"/>
    <property type="match status" value="1"/>
</dbReference>
<feature type="transmembrane region" description="Helical" evidence="11">
    <location>
        <begin position="716"/>
        <end position="735"/>
    </location>
</feature>
<dbReference type="InterPro" id="IPR023299">
    <property type="entry name" value="ATPase_P-typ_cyto_dom_N"/>
</dbReference>
<dbReference type="SUPFAM" id="SSF81653">
    <property type="entry name" value="Calcium ATPase, transduction domain A"/>
    <property type="match status" value="1"/>
</dbReference>
<dbReference type="PRINTS" id="PR00119">
    <property type="entry name" value="CATATPASE"/>
</dbReference>
<keyword evidence="4 11" id="KW-0812">Transmembrane</keyword>
<dbReference type="Pfam" id="PF00122">
    <property type="entry name" value="E1-E2_ATPase"/>
    <property type="match status" value="1"/>
</dbReference>
<dbReference type="PANTHER" id="PTHR43294">
    <property type="entry name" value="SODIUM/POTASSIUM-TRANSPORTING ATPASE SUBUNIT ALPHA"/>
    <property type="match status" value="1"/>
</dbReference>
<feature type="transmembrane region" description="Helical" evidence="11">
    <location>
        <begin position="900"/>
        <end position="920"/>
    </location>
</feature>
<evidence type="ECO:0000259" key="12">
    <source>
        <dbReference type="SMART" id="SM00831"/>
    </source>
</evidence>
<evidence type="ECO:0000256" key="8">
    <source>
        <dbReference type="ARBA" id="ARBA00022989"/>
    </source>
</evidence>
<dbReference type="GO" id="GO:0016887">
    <property type="term" value="F:ATP hydrolysis activity"/>
    <property type="evidence" value="ECO:0007669"/>
    <property type="project" value="InterPro"/>
</dbReference>
<dbReference type="InterPro" id="IPR036412">
    <property type="entry name" value="HAD-like_sf"/>
</dbReference>
<dbReference type="SFLD" id="SFLDF00027">
    <property type="entry name" value="p-type_atpase"/>
    <property type="match status" value="1"/>
</dbReference>
<keyword evidence="5" id="KW-0547">Nucleotide-binding</keyword>
<dbReference type="FunFam" id="3.40.50.1000:FF:000028">
    <property type="entry name" value="Calcium-transporting P-type ATPase, putative"/>
    <property type="match status" value="1"/>
</dbReference>
<feature type="transmembrane region" description="Helical" evidence="11">
    <location>
        <begin position="791"/>
        <end position="816"/>
    </location>
</feature>
<feature type="transmembrane region" description="Helical" evidence="11">
    <location>
        <begin position="747"/>
        <end position="770"/>
    </location>
</feature>
<dbReference type="STRING" id="52770.BSZ40_02375"/>
<dbReference type="NCBIfam" id="TIGR01494">
    <property type="entry name" value="ATPase_P-type"/>
    <property type="match status" value="2"/>
</dbReference>
<protein>
    <submittedName>
        <fullName evidence="13">Haloacid dehalogenase</fullName>
    </submittedName>
</protein>
<feature type="transmembrane region" description="Helical" evidence="11">
    <location>
        <begin position="93"/>
        <end position="113"/>
    </location>
</feature>
<feature type="transmembrane region" description="Helical" evidence="11">
    <location>
        <begin position="291"/>
        <end position="316"/>
    </location>
</feature>
<evidence type="ECO:0000256" key="3">
    <source>
        <dbReference type="ARBA" id="ARBA00022475"/>
    </source>
</evidence>
<evidence type="ECO:0000256" key="11">
    <source>
        <dbReference type="SAM" id="Phobius"/>
    </source>
</evidence>
<comment type="catalytic activity">
    <reaction evidence="10">
        <text>ATP + H2O = ADP + phosphate + H(+)</text>
        <dbReference type="Rhea" id="RHEA:13065"/>
        <dbReference type="ChEBI" id="CHEBI:15377"/>
        <dbReference type="ChEBI" id="CHEBI:15378"/>
        <dbReference type="ChEBI" id="CHEBI:30616"/>
        <dbReference type="ChEBI" id="CHEBI:43474"/>
        <dbReference type="ChEBI" id="CHEBI:456216"/>
    </reaction>
</comment>
<dbReference type="InterPro" id="IPR050510">
    <property type="entry name" value="Cation_transp_ATPase_P-type"/>
</dbReference>
<dbReference type="SUPFAM" id="SSF81660">
    <property type="entry name" value="Metal cation-transporting ATPase, ATP-binding domain N"/>
    <property type="match status" value="1"/>
</dbReference>
<evidence type="ECO:0000256" key="10">
    <source>
        <dbReference type="ARBA" id="ARBA00049360"/>
    </source>
</evidence>
<evidence type="ECO:0000256" key="4">
    <source>
        <dbReference type="ARBA" id="ARBA00022692"/>
    </source>
</evidence>
<dbReference type="Proteomes" id="UP000185612">
    <property type="component" value="Unassembled WGS sequence"/>
</dbReference>
<dbReference type="GO" id="GO:0005391">
    <property type="term" value="F:P-type sodium:potassium-exchanging transporter activity"/>
    <property type="evidence" value="ECO:0007669"/>
    <property type="project" value="TreeGrafter"/>
</dbReference>
<dbReference type="SFLD" id="SFLDG00002">
    <property type="entry name" value="C1.7:_P-type_atpase_like"/>
    <property type="match status" value="1"/>
</dbReference>
<dbReference type="SUPFAM" id="SSF56784">
    <property type="entry name" value="HAD-like"/>
    <property type="match status" value="1"/>
</dbReference>
<dbReference type="FunFam" id="3.40.50.1000:FF:000001">
    <property type="entry name" value="Phospholipid-transporting ATPase IC"/>
    <property type="match status" value="1"/>
</dbReference>
<sequence>MTLTSSALSSLQAATTAQDELLQTVQANPQAGLTQAEAAARLAADGPNELRGKPPVPWWKSLAAQFKDPLVYLLFAAVLVSSVAWVLEGAHGWPIEPIVILAIVVLNALLGFAQEAKAADAVAALANMTEAMSTVQRGGSLVTIPARELVRGDILVLAEGDSIGADARLLSATALRVTESALTGESVPAEKAVGQLEGEVPLGDRTNMVFKGTAVVQGVGRAVVTGTGMQTEMGKIAHMLDEVEAEETPLTKELHGVSKMLGVAVISIALIVMLTIVLVNGVGSAQDMVTVLLLGVSLAVAAVPEGLPAILSVVLAMGVRRMAARKAVVKQLHSVETLGSASVICSDKTGTLTRNEMTLVKLVTASGSVDFGGTGYTPSGSVDIVSDDPEAAEKETVFALAAGAVANNAQLEQKAAGWEIQGDPTEAAFLVAVRKLAAAEAGAARFARHGEVPFTSERKRMSVIASTEDGENYLLSKGGPDVLLDRCSAVFVGGNVLELTNKRRAEIEATVESLSAQALRTMGLAYKPVTVTEAGEEIEEGLVYLGTAGIIDPPREEAVQAVAEAHRAGITVNMITGDHPITAGRIASELGICEPGAPVLTGAELDALDEQGFAQAARDVHVFARVAPEHKLRLIDAMQHDGSIVAMTGDGVNDAPALKSADIGIAMGITGTEVTKEAAKMILADDNFATIVSAVRQGRVIFDNIRKFLRYLLSSNMGEVLTVFLGVIFAGWIGLAGSDDGHVVLPLLATQILWINLVTDSGPALAMGVDPETDDVMARRPRKLTDRIIDIGMWGTIIFNGLVMAVTTLFVVDFFLPGGMLAGTDSLATARTAGFTTLVLAQLFNALNSRSDVSSAFHRFFAGPWLWGSIVLGFVLQIAVVEVPFLQRAFGTTSLDLKHWLVALAASSVVLWAAELRKLVRRQLAGKRA</sequence>
<feature type="transmembrane region" description="Helical" evidence="11">
    <location>
        <begin position="70"/>
        <end position="87"/>
    </location>
</feature>
<feature type="transmembrane region" description="Helical" evidence="11">
    <location>
        <begin position="860"/>
        <end position="880"/>
    </location>
</feature>
<evidence type="ECO:0000256" key="7">
    <source>
        <dbReference type="ARBA" id="ARBA00022967"/>
    </source>
</evidence>
<keyword evidence="8 11" id="KW-1133">Transmembrane helix</keyword>
<name>A0A1Q5PXK8_9ACTO</name>
<keyword evidence="7" id="KW-1278">Translocase</keyword>
<dbReference type="SFLD" id="SFLDS00003">
    <property type="entry name" value="Haloacid_Dehalogenase"/>
    <property type="match status" value="1"/>
</dbReference>
<dbReference type="Gene3D" id="3.40.1110.10">
    <property type="entry name" value="Calcium-transporting ATPase, cytoplasmic domain N"/>
    <property type="match status" value="1"/>
</dbReference>
<dbReference type="InterPro" id="IPR001757">
    <property type="entry name" value="P_typ_ATPase"/>
</dbReference>
<dbReference type="GO" id="GO:1902600">
    <property type="term" value="P:proton transmembrane transport"/>
    <property type="evidence" value="ECO:0007669"/>
    <property type="project" value="TreeGrafter"/>
</dbReference>
<dbReference type="SMART" id="SM00831">
    <property type="entry name" value="Cation_ATPase_N"/>
    <property type="match status" value="1"/>
</dbReference>
<dbReference type="InterPro" id="IPR018303">
    <property type="entry name" value="ATPase_P-typ_P_site"/>
</dbReference>
<proteinExistence type="inferred from homology"/>
<dbReference type="InterPro" id="IPR059000">
    <property type="entry name" value="ATPase_P-type_domA"/>
</dbReference>
<dbReference type="EMBL" id="MQVS01000002">
    <property type="protein sequence ID" value="OKL52348.1"/>
    <property type="molecule type" value="Genomic_DNA"/>
</dbReference>
<feature type="domain" description="Cation-transporting P-type ATPase N-terminal" evidence="12">
    <location>
        <begin position="12"/>
        <end position="86"/>
    </location>
</feature>
<dbReference type="InParanoid" id="A0A1Q5PXK8"/>
<dbReference type="GO" id="GO:0005524">
    <property type="term" value="F:ATP binding"/>
    <property type="evidence" value="ECO:0007669"/>
    <property type="project" value="UniProtKB-KW"/>
</dbReference>
<feature type="transmembrane region" description="Helical" evidence="11">
    <location>
        <begin position="828"/>
        <end position="848"/>
    </location>
</feature>
<evidence type="ECO:0000313" key="14">
    <source>
        <dbReference type="Proteomes" id="UP000185612"/>
    </source>
</evidence>
<dbReference type="OrthoDB" id="9814270at2"/>
<dbReference type="FunCoup" id="A0A1Q5PXK8">
    <property type="interactions" value="213"/>
</dbReference>
<organism evidence="13 14">
    <name type="scientific">Buchananella hordeovulneris</name>
    <dbReference type="NCBI Taxonomy" id="52770"/>
    <lineage>
        <taxon>Bacteria</taxon>
        <taxon>Bacillati</taxon>
        <taxon>Actinomycetota</taxon>
        <taxon>Actinomycetes</taxon>
        <taxon>Actinomycetales</taxon>
        <taxon>Actinomycetaceae</taxon>
        <taxon>Buchananella</taxon>
    </lineage>
</organism>
<dbReference type="Gene3D" id="2.70.150.10">
    <property type="entry name" value="Calcium-transporting ATPase, cytoplasmic transduction domain A"/>
    <property type="match status" value="1"/>
</dbReference>
<dbReference type="Gene3D" id="3.40.50.1000">
    <property type="entry name" value="HAD superfamily/HAD-like"/>
    <property type="match status" value="1"/>
</dbReference>
<dbReference type="PRINTS" id="PR00120">
    <property type="entry name" value="HATPASE"/>
</dbReference>